<gene>
    <name evidence="5" type="ORF">KCTCHS21_08140</name>
</gene>
<keyword evidence="1" id="KW-0805">Transcription regulation</keyword>
<evidence type="ECO:0000313" key="5">
    <source>
        <dbReference type="EMBL" id="BBI31415.1"/>
    </source>
</evidence>
<proteinExistence type="predicted"/>
<dbReference type="Pfam" id="PF13377">
    <property type="entry name" value="Peripla_BP_3"/>
    <property type="match status" value="1"/>
</dbReference>
<dbReference type="CDD" id="cd01544">
    <property type="entry name" value="PBP1_GalR"/>
    <property type="match status" value="1"/>
</dbReference>
<dbReference type="InterPro" id="IPR010982">
    <property type="entry name" value="Lambda_DNA-bd_dom_sf"/>
</dbReference>
<dbReference type="PANTHER" id="PTHR30146">
    <property type="entry name" value="LACI-RELATED TRANSCRIPTIONAL REPRESSOR"/>
    <property type="match status" value="1"/>
</dbReference>
<organism evidence="5 6">
    <name type="scientific">Cohnella abietis</name>
    <dbReference type="NCBI Taxonomy" id="2507935"/>
    <lineage>
        <taxon>Bacteria</taxon>
        <taxon>Bacillati</taxon>
        <taxon>Bacillota</taxon>
        <taxon>Bacilli</taxon>
        <taxon>Bacillales</taxon>
        <taxon>Paenibacillaceae</taxon>
        <taxon>Cohnella</taxon>
    </lineage>
</organism>
<dbReference type="OrthoDB" id="43195at2"/>
<dbReference type="PRINTS" id="PR00036">
    <property type="entry name" value="HTHLACI"/>
</dbReference>
<accession>A0A3T1D079</accession>
<evidence type="ECO:0000313" key="6">
    <source>
        <dbReference type="Proteomes" id="UP000289856"/>
    </source>
</evidence>
<dbReference type="PROSITE" id="PS00356">
    <property type="entry name" value="HTH_LACI_1"/>
    <property type="match status" value="1"/>
</dbReference>
<dbReference type="Gene3D" id="1.10.260.40">
    <property type="entry name" value="lambda repressor-like DNA-binding domains"/>
    <property type="match status" value="1"/>
</dbReference>
<dbReference type="SMART" id="SM00354">
    <property type="entry name" value="HTH_LACI"/>
    <property type="match status" value="1"/>
</dbReference>
<dbReference type="AlphaFoldDB" id="A0A3T1D079"/>
<dbReference type="GO" id="GO:0000976">
    <property type="term" value="F:transcription cis-regulatory region binding"/>
    <property type="evidence" value="ECO:0007669"/>
    <property type="project" value="TreeGrafter"/>
</dbReference>
<reference evidence="5 6" key="1">
    <citation type="submission" date="2019-01" db="EMBL/GenBank/DDBJ databases">
        <title>Complete genome sequence of Cohnella hallensis HS21 isolated from Korean fir (Abies koreana) rhizospheric soil.</title>
        <authorList>
            <person name="Jiang L."/>
            <person name="Kang S.W."/>
            <person name="Kim S."/>
            <person name="Jung J."/>
            <person name="Kim C.Y."/>
            <person name="Kim D.H."/>
            <person name="Kim S.W."/>
            <person name="Lee J."/>
        </authorList>
    </citation>
    <scope>NUCLEOTIDE SEQUENCE [LARGE SCALE GENOMIC DNA]</scope>
    <source>
        <strain evidence="5 6">HS21</strain>
    </source>
</reference>
<dbReference type="InterPro" id="IPR000843">
    <property type="entry name" value="HTH_LacI"/>
</dbReference>
<protein>
    <recommendedName>
        <fullName evidence="4">HTH lacI-type domain-containing protein</fullName>
    </recommendedName>
</protein>
<dbReference type="SUPFAM" id="SSF47413">
    <property type="entry name" value="lambda repressor-like DNA-binding domains"/>
    <property type="match status" value="1"/>
</dbReference>
<feature type="domain" description="HTH lacI-type" evidence="4">
    <location>
        <begin position="2"/>
        <end position="58"/>
    </location>
</feature>
<dbReference type="RefSeq" id="WP_130605251.1">
    <property type="nucleotide sequence ID" value="NZ_AP019400.1"/>
</dbReference>
<dbReference type="CDD" id="cd01392">
    <property type="entry name" value="HTH_LacI"/>
    <property type="match status" value="1"/>
</dbReference>
<dbReference type="Pfam" id="PF00356">
    <property type="entry name" value="LacI"/>
    <property type="match status" value="1"/>
</dbReference>
<dbReference type="SUPFAM" id="SSF53822">
    <property type="entry name" value="Periplasmic binding protein-like I"/>
    <property type="match status" value="1"/>
</dbReference>
<dbReference type="PROSITE" id="PS50932">
    <property type="entry name" value="HTH_LACI_2"/>
    <property type="match status" value="1"/>
</dbReference>
<name>A0A3T1D079_9BACL</name>
<evidence type="ECO:0000256" key="1">
    <source>
        <dbReference type="ARBA" id="ARBA00023015"/>
    </source>
</evidence>
<dbReference type="Gene3D" id="3.40.50.2300">
    <property type="match status" value="2"/>
</dbReference>
<dbReference type="InterPro" id="IPR046335">
    <property type="entry name" value="LacI/GalR-like_sensor"/>
</dbReference>
<dbReference type="EMBL" id="AP019400">
    <property type="protein sequence ID" value="BBI31415.1"/>
    <property type="molecule type" value="Genomic_DNA"/>
</dbReference>
<sequence length="348" mass="38583">MATLKDIAEKVGVSISTVSRVLNNDDSKIVNAITKEKIVVTAKELGYRTSGWSRRSKGDGGAKPAVTKRAGCIISLPQENYSYPYFSLVLKGIEKGLADRGYGLAFIHTRDELRDPSVQQQIIQDSHVDGVIIIEGIDPPIYDSLKKHIPTIVGVDVNDPTIPTVSYDRVSASQAAVKHLIEQGHRKIGFIGGLGLSGDIFREKRFRGYRYALLEAEIELENKWILNAEWQIETSFELMSELVKGPRTELPTAFFVASDVMAIAAMRAVTEVGLRVPEDIAFFGVDNIDISQYTSPPLSTIHVPKYEIGQTAAYLLSDYLEGKLTFPIKALLPYDLKIRRSSVKEQNL</sequence>
<dbReference type="Proteomes" id="UP000289856">
    <property type="component" value="Chromosome"/>
</dbReference>
<dbReference type="PANTHER" id="PTHR30146:SF109">
    <property type="entry name" value="HTH-TYPE TRANSCRIPTIONAL REGULATOR GALS"/>
    <property type="match status" value="1"/>
</dbReference>
<dbReference type="InterPro" id="IPR028082">
    <property type="entry name" value="Peripla_BP_I"/>
</dbReference>
<keyword evidence="3" id="KW-0804">Transcription</keyword>
<dbReference type="KEGG" id="cohn:KCTCHS21_08140"/>
<evidence type="ECO:0000256" key="3">
    <source>
        <dbReference type="ARBA" id="ARBA00023163"/>
    </source>
</evidence>
<keyword evidence="6" id="KW-1185">Reference proteome</keyword>
<keyword evidence="2" id="KW-0238">DNA-binding</keyword>
<evidence type="ECO:0000259" key="4">
    <source>
        <dbReference type="PROSITE" id="PS50932"/>
    </source>
</evidence>
<evidence type="ECO:0000256" key="2">
    <source>
        <dbReference type="ARBA" id="ARBA00023125"/>
    </source>
</evidence>
<dbReference type="GO" id="GO:0003700">
    <property type="term" value="F:DNA-binding transcription factor activity"/>
    <property type="evidence" value="ECO:0007669"/>
    <property type="project" value="TreeGrafter"/>
</dbReference>